<name>A0ABW2BR90_9HYPH</name>
<feature type="transmembrane region" description="Helical" evidence="1">
    <location>
        <begin position="189"/>
        <end position="211"/>
    </location>
</feature>
<keyword evidence="1" id="KW-1133">Transmembrane helix</keyword>
<protein>
    <submittedName>
        <fullName evidence="2">NrsF family protein</fullName>
    </submittedName>
</protein>
<feature type="transmembrane region" description="Helical" evidence="1">
    <location>
        <begin position="127"/>
        <end position="147"/>
    </location>
</feature>
<keyword evidence="1" id="KW-0472">Membrane</keyword>
<evidence type="ECO:0000313" key="2">
    <source>
        <dbReference type="EMBL" id="MFC6792531.1"/>
    </source>
</evidence>
<proteinExistence type="predicted"/>
<dbReference type="EMBL" id="JBHSWN010000001">
    <property type="protein sequence ID" value="MFC6792531.1"/>
    <property type="molecule type" value="Genomic_DNA"/>
</dbReference>
<organism evidence="2 3">
    <name type="scientific">Methylobacterium komagatae</name>
    <dbReference type="NCBI Taxonomy" id="374425"/>
    <lineage>
        <taxon>Bacteria</taxon>
        <taxon>Pseudomonadati</taxon>
        <taxon>Pseudomonadota</taxon>
        <taxon>Alphaproteobacteria</taxon>
        <taxon>Hyphomicrobiales</taxon>
        <taxon>Methylobacteriaceae</taxon>
        <taxon>Methylobacterium</taxon>
    </lineage>
</organism>
<feature type="transmembrane region" description="Helical" evidence="1">
    <location>
        <begin position="92"/>
        <end position="115"/>
    </location>
</feature>
<evidence type="ECO:0000256" key="1">
    <source>
        <dbReference type="SAM" id="Phobius"/>
    </source>
</evidence>
<dbReference type="InterPro" id="IPR009495">
    <property type="entry name" value="NrsF"/>
</dbReference>
<dbReference type="RefSeq" id="WP_378974515.1">
    <property type="nucleotide sequence ID" value="NZ_JBHSWN010000001.1"/>
</dbReference>
<feature type="transmembrane region" description="Helical" evidence="1">
    <location>
        <begin position="159"/>
        <end position="177"/>
    </location>
</feature>
<feature type="transmembrane region" description="Helical" evidence="1">
    <location>
        <begin position="29"/>
        <end position="49"/>
    </location>
</feature>
<accession>A0ABW2BR90</accession>
<sequence length="216" mass="22315">MSARHDRLVEELAGRLEPVRPLPRPSLRAGLWLGSALLIGLLLASRLAMVGLDAHAGRADLWLPTIGAALTAIAAAYAAFATSVPGRSAAWALLPLPPAILWVGAGGLGCLRAWFSPGIDPAETHEAVHCFGFLVCVSIPLSLLIVMMLRRACPLRPNLTAALAGLAVAGAAATLIVPFHPQEATFSDLLIHGGVVLGVIGLNTLAGGRLLSTARS</sequence>
<dbReference type="Proteomes" id="UP001596292">
    <property type="component" value="Unassembled WGS sequence"/>
</dbReference>
<keyword evidence="3" id="KW-1185">Reference proteome</keyword>
<comment type="caution">
    <text evidence="2">The sequence shown here is derived from an EMBL/GenBank/DDBJ whole genome shotgun (WGS) entry which is preliminary data.</text>
</comment>
<gene>
    <name evidence="2" type="ORF">ACFQE0_25005</name>
</gene>
<dbReference type="Pfam" id="PF06532">
    <property type="entry name" value="NrsF"/>
    <property type="match status" value="1"/>
</dbReference>
<keyword evidence="1" id="KW-0812">Transmembrane</keyword>
<reference evidence="3" key="1">
    <citation type="journal article" date="2019" name="Int. J. Syst. Evol. Microbiol.">
        <title>The Global Catalogue of Microorganisms (GCM) 10K type strain sequencing project: providing services to taxonomists for standard genome sequencing and annotation.</title>
        <authorList>
            <consortium name="The Broad Institute Genomics Platform"/>
            <consortium name="The Broad Institute Genome Sequencing Center for Infectious Disease"/>
            <person name="Wu L."/>
            <person name="Ma J."/>
        </authorList>
    </citation>
    <scope>NUCLEOTIDE SEQUENCE [LARGE SCALE GENOMIC DNA]</scope>
    <source>
        <strain evidence="3">CCUG 48316</strain>
    </source>
</reference>
<feature type="transmembrane region" description="Helical" evidence="1">
    <location>
        <begin position="61"/>
        <end position="80"/>
    </location>
</feature>
<evidence type="ECO:0000313" key="3">
    <source>
        <dbReference type="Proteomes" id="UP001596292"/>
    </source>
</evidence>